<accession>A0A6A4GIX8</accession>
<name>A0A6A4GIX8_9AGAR</name>
<proteinExistence type="predicted"/>
<dbReference type="Proteomes" id="UP000799118">
    <property type="component" value="Unassembled WGS sequence"/>
</dbReference>
<organism evidence="1 2">
    <name type="scientific">Gymnopus androsaceus JB14</name>
    <dbReference type="NCBI Taxonomy" id="1447944"/>
    <lineage>
        <taxon>Eukaryota</taxon>
        <taxon>Fungi</taxon>
        <taxon>Dikarya</taxon>
        <taxon>Basidiomycota</taxon>
        <taxon>Agaricomycotina</taxon>
        <taxon>Agaricomycetes</taxon>
        <taxon>Agaricomycetidae</taxon>
        <taxon>Agaricales</taxon>
        <taxon>Marasmiineae</taxon>
        <taxon>Omphalotaceae</taxon>
        <taxon>Gymnopus</taxon>
    </lineage>
</organism>
<protein>
    <submittedName>
        <fullName evidence="1">Uncharacterized protein</fullName>
    </submittedName>
</protein>
<evidence type="ECO:0000313" key="1">
    <source>
        <dbReference type="EMBL" id="KAE9385293.1"/>
    </source>
</evidence>
<dbReference type="EMBL" id="ML770004">
    <property type="protein sequence ID" value="KAE9385293.1"/>
    <property type="molecule type" value="Genomic_DNA"/>
</dbReference>
<dbReference type="AlphaFoldDB" id="A0A6A4GIX8"/>
<reference evidence="1" key="1">
    <citation type="journal article" date="2019" name="Environ. Microbiol.">
        <title>Fungal ecological strategies reflected in gene transcription - a case study of two litter decomposers.</title>
        <authorList>
            <person name="Barbi F."/>
            <person name="Kohler A."/>
            <person name="Barry K."/>
            <person name="Baskaran P."/>
            <person name="Daum C."/>
            <person name="Fauchery L."/>
            <person name="Ihrmark K."/>
            <person name="Kuo A."/>
            <person name="LaButti K."/>
            <person name="Lipzen A."/>
            <person name="Morin E."/>
            <person name="Grigoriev I.V."/>
            <person name="Henrissat B."/>
            <person name="Lindahl B."/>
            <person name="Martin F."/>
        </authorList>
    </citation>
    <scope>NUCLEOTIDE SEQUENCE</scope>
    <source>
        <strain evidence="1">JB14</strain>
    </source>
</reference>
<evidence type="ECO:0000313" key="2">
    <source>
        <dbReference type="Proteomes" id="UP000799118"/>
    </source>
</evidence>
<keyword evidence="2" id="KW-1185">Reference proteome</keyword>
<gene>
    <name evidence="1" type="ORF">BT96DRAFT_1026635</name>
</gene>
<sequence>MSSTPQSKFWTKNKILSFLTADDFEEDQFAHLDADEASFTMEFLQTELDRMSSEKDAQYRRRCLKLMRYLNHLHGVLPPSMFLEFIRKTKRNFRLIYIDNDILHPEQHLSFVSQLFVTVDDDMSSTTSSDLHPETTNEHINQVGITSTRTENPPPATAFGLSQINPVINIGSDQKRNKTSASVQLPSDNILITSDNSSRCPRPP</sequence>